<dbReference type="HOGENOM" id="CLU_250818_0_0_1"/>
<keyword evidence="1" id="KW-0472">Membrane</keyword>
<protein>
    <submittedName>
        <fullName evidence="2">Transmembrane protein, putative</fullName>
    </submittedName>
</protein>
<dbReference type="AlphaFoldDB" id="Q22DS0"/>
<organism evidence="2 3">
    <name type="scientific">Tetrahymena thermophila (strain SB210)</name>
    <dbReference type="NCBI Taxonomy" id="312017"/>
    <lineage>
        <taxon>Eukaryota</taxon>
        <taxon>Sar</taxon>
        <taxon>Alveolata</taxon>
        <taxon>Ciliophora</taxon>
        <taxon>Intramacronucleata</taxon>
        <taxon>Oligohymenophorea</taxon>
        <taxon>Hymenostomatida</taxon>
        <taxon>Tetrahymenina</taxon>
        <taxon>Tetrahymenidae</taxon>
        <taxon>Tetrahymena</taxon>
    </lineage>
</organism>
<keyword evidence="3" id="KW-1185">Reference proteome</keyword>
<evidence type="ECO:0000256" key="1">
    <source>
        <dbReference type="SAM" id="Phobius"/>
    </source>
</evidence>
<feature type="transmembrane region" description="Helical" evidence="1">
    <location>
        <begin position="531"/>
        <end position="554"/>
    </location>
</feature>
<gene>
    <name evidence="2" type="ORF">TTHERM_00927400</name>
</gene>
<accession>Q22DS0</accession>
<sequence length="1029" mass="122764">MCKNIFINEKQKRLLQIFIPYTIIVILGSLVMGVMIIFYYQQNAKNQLQDLIFLRYNNYLDFMSISEKVLITLSFQKISSYSQNFGMINKHLINDDYNFNSLVAWDDRSTERFSQNQKKPNFLLENHYQLKDYCQPIELCKQNQTCIDNYDNYLLQLNYLDDDVQYVKAQFSSWSNALQIDWEDLAIEQKQYMIKANLQQIFWQTYFINQNQDIIQTVRIYSVRQLDGLFYQVFSESVITAISVLNNTQFGGPFTCTKVNGSYPEYIYRSTDQFDGFLYKDHTLKPCGNSTSPCSCPYFNQKRLLPLDWRCRPWYQDANNSFYNQFSQPYIDYGMHTIALTSTFKVVRPQNQKISIQDELNYQQDGVQAIDLNLQNIQIRFLQNYDDEEYSYLISTNPSKNSTDYIPSIMAHPRMNISIQQNIYDIEFQNEEYMNYEKQMYENQTSFLRDEFTIGNSCKQLFQANLSEIRTIIKNNQQYLTRFTPIFICYGDFNEQYNNKVAYYVKSISYRKKDQNIQEVSQMMEIMVKTIFIFMFLVIVFIILVFFVLLKYFLKHNFEIPIAIVSKVIQEADCESIYILNTKIEKGELKTSLELKNLIITINKVILKFQEKVDKKLQNKEDNLNQIQKKYFKSINTFYAFSHKTGLGMCLNNLSVLYMLQKSYKKAFYYMNLANNISNQIFEEYTQSLIKENNLSIFQAIQFIHSQQQSEQKLNFLQIYSCRKFQLANILYLYLKQSNKQVYKIQETQDLSPIAAQNNYFQTKRQTTIDLNQTNYTKISFCGVQTRESFHLNKHFVDELDQVNEINKLDDSNILNNDEKQALVQFSKQLIKEGNMIFSIISQTKTINENIRNKFILYKALSLLLSIKIQLLEENHLKRIIIKELFYLMKKLVFTNYKNQLDYYKQLQIILQQKYYYYKALFYYKIFKYKKALRLIIKSLNYKQITYVNKYYETISVNQSSAQFYDSQVAYKALKLLKNIIKVANIKLLSKQQTLIKQDMHVLKQMSLSTQKNQLHFFEVFFESNYQEK</sequence>
<keyword evidence="1 2" id="KW-0812">Transmembrane</keyword>
<dbReference type="EMBL" id="GG662734">
    <property type="protein sequence ID" value="EAR83485.2"/>
    <property type="molecule type" value="Genomic_DNA"/>
</dbReference>
<dbReference type="RefSeq" id="XP_001031148.2">
    <property type="nucleotide sequence ID" value="XM_001031148.2"/>
</dbReference>
<keyword evidence="1" id="KW-1133">Transmembrane helix</keyword>
<dbReference type="Proteomes" id="UP000009168">
    <property type="component" value="Unassembled WGS sequence"/>
</dbReference>
<dbReference type="GeneID" id="7824509"/>
<dbReference type="InParanoid" id="Q22DS0"/>
<proteinExistence type="predicted"/>
<feature type="transmembrane region" description="Helical" evidence="1">
    <location>
        <begin position="18"/>
        <end position="40"/>
    </location>
</feature>
<evidence type="ECO:0000313" key="3">
    <source>
        <dbReference type="Proteomes" id="UP000009168"/>
    </source>
</evidence>
<evidence type="ECO:0000313" key="2">
    <source>
        <dbReference type="EMBL" id="EAR83485.2"/>
    </source>
</evidence>
<dbReference type="KEGG" id="tet:TTHERM_00927400"/>
<name>Q22DS0_TETTS</name>
<reference evidence="3" key="1">
    <citation type="journal article" date="2006" name="PLoS Biol.">
        <title>Macronuclear genome sequence of the ciliate Tetrahymena thermophila, a model eukaryote.</title>
        <authorList>
            <person name="Eisen J.A."/>
            <person name="Coyne R.S."/>
            <person name="Wu M."/>
            <person name="Wu D."/>
            <person name="Thiagarajan M."/>
            <person name="Wortman J.R."/>
            <person name="Badger J.H."/>
            <person name="Ren Q."/>
            <person name="Amedeo P."/>
            <person name="Jones K.M."/>
            <person name="Tallon L.J."/>
            <person name="Delcher A.L."/>
            <person name="Salzberg S.L."/>
            <person name="Silva J.C."/>
            <person name="Haas B.J."/>
            <person name="Majoros W.H."/>
            <person name="Farzad M."/>
            <person name="Carlton J.M."/>
            <person name="Smith R.K. Jr."/>
            <person name="Garg J."/>
            <person name="Pearlman R.E."/>
            <person name="Karrer K.M."/>
            <person name="Sun L."/>
            <person name="Manning G."/>
            <person name="Elde N.C."/>
            <person name="Turkewitz A.P."/>
            <person name="Asai D.J."/>
            <person name="Wilkes D.E."/>
            <person name="Wang Y."/>
            <person name="Cai H."/>
            <person name="Collins K."/>
            <person name="Stewart B.A."/>
            <person name="Lee S.R."/>
            <person name="Wilamowska K."/>
            <person name="Weinberg Z."/>
            <person name="Ruzzo W.L."/>
            <person name="Wloga D."/>
            <person name="Gaertig J."/>
            <person name="Frankel J."/>
            <person name="Tsao C.-C."/>
            <person name="Gorovsky M.A."/>
            <person name="Keeling P.J."/>
            <person name="Waller R.F."/>
            <person name="Patron N.J."/>
            <person name="Cherry J.M."/>
            <person name="Stover N.A."/>
            <person name="Krieger C.J."/>
            <person name="del Toro C."/>
            <person name="Ryder H.F."/>
            <person name="Williamson S.C."/>
            <person name="Barbeau R.A."/>
            <person name="Hamilton E.P."/>
            <person name="Orias E."/>
        </authorList>
    </citation>
    <scope>NUCLEOTIDE SEQUENCE [LARGE SCALE GENOMIC DNA]</scope>
    <source>
        <strain evidence="3">SB210</strain>
    </source>
</reference>